<reference evidence="1 2" key="1">
    <citation type="submission" date="2020-08" db="EMBL/GenBank/DDBJ databases">
        <title>Sequencing the genomes of 1000 actinobacteria strains.</title>
        <authorList>
            <person name="Klenk H.-P."/>
        </authorList>
    </citation>
    <scope>NUCLEOTIDE SEQUENCE [LARGE SCALE GENOMIC DNA]</scope>
    <source>
        <strain evidence="1 2">DSM 43851</strain>
    </source>
</reference>
<gene>
    <name evidence="1" type="ORF">BJ998_000109</name>
</gene>
<dbReference type="RefSeq" id="WP_184857450.1">
    <property type="nucleotide sequence ID" value="NZ_BAAAWY010000102.1"/>
</dbReference>
<accession>A0A7W9KA90</accession>
<proteinExistence type="predicted"/>
<dbReference type="EMBL" id="JACHIR010000001">
    <property type="protein sequence ID" value="MBB5888913.1"/>
    <property type="molecule type" value="Genomic_DNA"/>
</dbReference>
<comment type="caution">
    <text evidence="1">The sequence shown here is derived from an EMBL/GenBank/DDBJ whole genome shotgun (WGS) entry which is preliminary data.</text>
</comment>
<keyword evidence="2" id="KW-1185">Reference proteome</keyword>
<sequence>MLVHVEADLAVVEYGRQLYAEVLSPVVELVAALREWQRKRGVFEFESMSLADRWAVRVLPMGGGD</sequence>
<dbReference type="Proteomes" id="UP000585638">
    <property type="component" value="Unassembled WGS sequence"/>
</dbReference>
<evidence type="ECO:0000313" key="1">
    <source>
        <dbReference type="EMBL" id="MBB5888913.1"/>
    </source>
</evidence>
<organism evidence="1 2">
    <name type="scientific">Kutzneria kofuensis</name>
    <dbReference type="NCBI Taxonomy" id="103725"/>
    <lineage>
        <taxon>Bacteria</taxon>
        <taxon>Bacillati</taxon>
        <taxon>Actinomycetota</taxon>
        <taxon>Actinomycetes</taxon>
        <taxon>Pseudonocardiales</taxon>
        <taxon>Pseudonocardiaceae</taxon>
        <taxon>Kutzneria</taxon>
    </lineage>
</organism>
<protein>
    <submittedName>
        <fullName evidence="1">Uncharacterized protein</fullName>
    </submittedName>
</protein>
<dbReference type="AlphaFoldDB" id="A0A7W9KA90"/>
<name>A0A7W9KA90_9PSEU</name>
<evidence type="ECO:0000313" key="2">
    <source>
        <dbReference type="Proteomes" id="UP000585638"/>
    </source>
</evidence>